<feature type="compositionally biased region" description="Low complexity" evidence="1">
    <location>
        <begin position="79"/>
        <end position="114"/>
    </location>
</feature>
<evidence type="ECO:0000256" key="1">
    <source>
        <dbReference type="SAM" id="MobiDB-lite"/>
    </source>
</evidence>
<organism evidence="2 3">
    <name type="scientific">Anopheles melas</name>
    <dbReference type="NCBI Taxonomy" id="34690"/>
    <lineage>
        <taxon>Eukaryota</taxon>
        <taxon>Metazoa</taxon>
        <taxon>Ecdysozoa</taxon>
        <taxon>Arthropoda</taxon>
        <taxon>Hexapoda</taxon>
        <taxon>Insecta</taxon>
        <taxon>Pterygota</taxon>
        <taxon>Neoptera</taxon>
        <taxon>Endopterygota</taxon>
        <taxon>Diptera</taxon>
        <taxon>Nematocera</taxon>
        <taxon>Culicoidea</taxon>
        <taxon>Culicidae</taxon>
        <taxon>Anophelinae</taxon>
        <taxon>Anopheles</taxon>
    </lineage>
</organism>
<evidence type="ECO:0000313" key="2">
    <source>
        <dbReference type="EnsemblMetazoa" id="AMEC005163-PA"/>
    </source>
</evidence>
<sequence length="217" mass="22806">MSARPPSPRAHQRARGGVGGGVGGRFGGTARAATEALVGTVAGTGGDEDELMTINENRNVGGVGGGGIGGLGPSDTEPSAISASNSSLSSASSSEAGSVHSDGEQQQQQQSLQLLEDDGPGPSGRHPMDATSSSCCPDGSFAGQDQERPLVNGCEDLWSWNKRDRSKEVWLSRSDNRRVYFHPNWSKGTAGIRGTRVLNNGRYYWEISLSQRVFGTR</sequence>
<reference evidence="3" key="1">
    <citation type="submission" date="2014-01" db="EMBL/GenBank/DDBJ databases">
        <title>The Genome Sequence of Anopheles melas CM1001059_A (V2).</title>
        <authorList>
            <consortium name="The Broad Institute Genomics Platform"/>
            <person name="Neafsey D.E."/>
            <person name="Besansky N."/>
            <person name="Howell P."/>
            <person name="Walton C."/>
            <person name="Young S.K."/>
            <person name="Zeng Q."/>
            <person name="Gargeya S."/>
            <person name="Fitzgerald M."/>
            <person name="Haas B."/>
            <person name="Abouelleil A."/>
            <person name="Allen A.W."/>
            <person name="Alvarado L."/>
            <person name="Arachchi H.M."/>
            <person name="Berlin A.M."/>
            <person name="Chapman S.B."/>
            <person name="Gainer-Dewar J."/>
            <person name="Goldberg J."/>
            <person name="Griggs A."/>
            <person name="Gujja S."/>
            <person name="Hansen M."/>
            <person name="Howarth C."/>
            <person name="Imamovic A."/>
            <person name="Ireland A."/>
            <person name="Larimer J."/>
            <person name="McCowan C."/>
            <person name="Murphy C."/>
            <person name="Pearson M."/>
            <person name="Poon T.W."/>
            <person name="Priest M."/>
            <person name="Roberts A."/>
            <person name="Saif S."/>
            <person name="Shea T."/>
            <person name="Sisk P."/>
            <person name="Sykes S."/>
            <person name="Wortman J."/>
            <person name="Nusbaum C."/>
            <person name="Birren B."/>
        </authorList>
    </citation>
    <scope>NUCLEOTIDE SEQUENCE [LARGE SCALE GENOMIC DNA]</scope>
    <source>
        <strain evidence="3">CM1001059</strain>
    </source>
</reference>
<dbReference type="VEuPathDB" id="VectorBase:AMEC005163"/>
<name>A0A182TMS1_9DIPT</name>
<dbReference type="GO" id="GO:0043161">
    <property type="term" value="P:proteasome-mediated ubiquitin-dependent protein catabolic process"/>
    <property type="evidence" value="ECO:0007669"/>
    <property type="project" value="TreeGrafter"/>
</dbReference>
<protein>
    <recommendedName>
        <fullName evidence="4">B30.2/SPRY domain-containing protein</fullName>
    </recommendedName>
</protein>
<feature type="region of interest" description="Disordered" evidence="1">
    <location>
        <begin position="1"/>
        <end position="28"/>
    </location>
</feature>
<dbReference type="EnsemblMetazoa" id="AMEC005163-RA">
    <property type="protein sequence ID" value="AMEC005163-PA"/>
    <property type="gene ID" value="AMEC005163"/>
</dbReference>
<proteinExistence type="predicted"/>
<dbReference type="AlphaFoldDB" id="A0A182TMS1"/>
<evidence type="ECO:0008006" key="4">
    <source>
        <dbReference type="Google" id="ProtNLM"/>
    </source>
</evidence>
<dbReference type="InterPro" id="IPR050672">
    <property type="entry name" value="FBXO45-Fsn/SPSB_families"/>
</dbReference>
<dbReference type="Proteomes" id="UP000075902">
    <property type="component" value="Unassembled WGS sequence"/>
</dbReference>
<reference evidence="2" key="2">
    <citation type="submission" date="2020-05" db="UniProtKB">
        <authorList>
            <consortium name="EnsemblMetazoa"/>
        </authorList>
    </citation>
    <scope>IDENTIFICATION</scope>
    <source>
        <strain evidence="2">CM1001059</strain>
    </source>
</reference>
<dbReference type="PANTHER" id="PTHR12245:SF12">
    <property type="entry name" value="SPRY DOMAIN-CONTAINING SOCS BOX PROTEIN 3"/>
    <property type="match status" value="1"/>
</dbReference>
<keyword evidence="3" id="KW-1185">Reference proteome</keyword>
<dbReference type="STRING" id="34690.A0A182TMS1"/>
<dbReference type="GO" id="GO:0019005">
    <property type="term" value="C:SCF ubiquitin ligase complex"/>
    <property type="evidence" value="ECO:0007669"/>
    <property type="project" value="TreeGrafter"/>
</dbReference>
<dbReference type="SUPFAM" id="SSF49899">
    <property type="entry name" value="Concanavalin A-like lectins/glucanases"/>
    <property type="match status" value="1"/>
</dbReference>
<feature type="region of interest" description="Disordered" evidence="1">
    <location>
        <begin position="41"/>
        <end position="148"/>
    </location>
</feature>
<dbReference type="Gene3D" id="2.60.120.920">
    <property type="match status" value="1"/>
</dbReference>
<dbReference type="PANTHER" id="PTHR12245">
    <property type="entry name" value="SPRY DOMAIN CONTAINING SOCS BOX PROTEIN"/>
    <property type="match status" value="1"/>
</dbReference>
<dbReference type="InterPro" id="IPR013320">
    <property type="entry name" value="ConA-like_dom_sf"/>
</dbReference>
<feature type="compositionally biased region" description="Gly residues" evidence="1">
    <location>
        <begin position="61"/>
        <end position="72"/>
    </location>
</feature>
<feature type="compositionally biased region" description="Gly residues" evidence="1">
    <location>
        <begin position="16"/>
        <end position="27"/>
    </location>
</feature>
<evidence type="ECO:0000313" key="3">
    <source>
        <dbReference type="Proteomes" id="UP000075902"/>
    </source>
</evidence>
<dbReference type="InterPro" id="IPR043136">
    <property type="entry name" value="B30.2/SPRY_sf"/>
</dbReference>
<accession>A0A182TMS1</accession>